<protein>
    <submittedName>
        <fullName evidence="1">Uncharacterized protein</fullName>
    </submittedName>
</protein>
<accession>A0A7T7CL03</accession>
<dbReference type="Proteomes" id="UP000595806">
    <property type="component" value="Segment"/>
</dbReference>
<proteinExistence type="predicted"/>
<reference evidence="1 2" key="1">
    <citation type="submission" date="2020-12" db="EMBL/GenBank/DDBJ databases">
        <authorList>
            <person name="Rakov C."/>
            <person name="Alkalay-Oren S."/>
            <person name="Coppenhagen-Glazer S."/>
            <person name="Hazan R."/>
        </authorList>
    </citation>
    <scope>NUCLEOTIDE SEQUENCE [LARGE SCALE GENOMIC DNA]</scope>
</reference>
<dbReference type="EMBL" id="MW358930">
    <property type="protein sequence ID" value="QQK88414.1"/>
    <property type="molecule type" value="Genomic_DNA"/>
</dbReference>
<evidence type="ECO:0000313" key="2">
    <source>
        <dbReference type="Proteomes" id="UP000595806"/>
    </source>
</evidence>
<sequence>MAVLKQFTSEHYNAKKEHLQAKIDVAQGVKAAEKVPTKAKAKE</sequence>
<organism evidence="1 2">
    <name type="scientific">Providencia phage PSTRCR_114</name>
    <dbReference type="NCBI Taxonomy" id="2800824"/>
    <lineage>
        <taxon>Viruses</taxon>
        <taxon>Duplodnaviria</taxon>
        <taxon>Heunggongvirae</taxon>
        <taxon>Uroviricota</taxon>
        <taxon>Caudoviricetes</taxon>
        <taxon>Autographivirales</taxon>
        <taxon>Autoscriptoviridae</taxon>
        <taxon>Slopekvirinae</taxon>
        <taxon>Kakivirus</taxon>
        <taxon>Kakivirus PSTRCR114</taxon>
    </lineage>
</organism>
<keyword evidence="2" id="KW-1185">Reference proteome</keyword>
<name>A0A7T7CL03_9CAUD</name>
<evidence type="ECO:0000313" key="1">
    <source>
        <dbReference type="EMBL" id="QQK88414.1"/>
    </source>
</evidence>